<sequence length="64" mass="7612">MIPNNYRKWAEILELEPAVFAKQMLFFYEPMTYELLFDERPKAVRNVEKLLRGPGRPKVANDNL</sequence>
<gene>
    <name evidence="1" type="ORF">GJW-30_1_00082</name>
</gene>
<dbReference type="Proteomes" id="UP000236884">
    <property type="component" value="Chromosome"/>
</dbReference>
<evidence type="ECO:0000313" key="2">
    <source>
        <dbReference type="Proteomes" id="UP000236884"/>
    </source>
</evidence>
<reference evidence="1 2" key="1">
    <citation type="submission" date="2015-08" db="EMBL/GenBank/DDBJ databases">
        <title>Investigation of the bacterial diversity of lava forest soil.</title>
        <authorList>
            <person name="Lee J.S."/>
        </authorList>
    </citation>
    <scope>NUCLEOTIDE SEQUENCE [LARGE SCALE GENOMIC DNA]</scope>
    <source>
        <strain evidence="1 2">GJW-30</strain>
    </source>
</reference>
<proteinExistence type="predicted"/>
<accession>A0A0S3PNP8</accession>
<evidence type="ECO:0000313" key="1">
    <source>
        <dbReference type="EMBL" id="BAT57576.1"/>
    </source>
</evidence>
<organism evidence="1 2">
    <name type="scientific">Variibacter gotjawalensis</name>
    <dbReference type="NCBI Taxonomy" id="1333996"/>
    <lineage>
        <taxon>Bacteria</taxon>
        <taxon>Pseudomonadati</taxon>
        <taxon>Pseudomonadota</taxon>
        <taxon>Alphaproteobacteria</taxon>
        <taxon>Hyphomicrobiales</taxon>
        <taxon>Nitrobacteraceae</taxon>
        <taxon>Variibacter</taxon>
    </lineage>
</organism>
<dbReference type="AlphaFoldDB" id="A0A0S3PNP8"/>
<dbReference type="EMBL" id="AP014946">
    <property type="protein sequence ID" value="BAT57576.1"/>
    <property type="molecule type" value="Genomic_DNA"/>
</dbReference>
<protein>
    <submittedName>
        <fullName evidence="1">Uncharacterized protein</fullName>
    </submittedName>
</protein>
<name>A0A0S3PNP8_9BRAD</name>
<keyword evidence="2" id="KW-1185">Reference proteome</keyword>
<dbReference type="KEGG" id="vgo:GJW-30_1_00082"/>